<dbReference type="InterPro" id="IPR050817">
    <property type="entry name" value="DjlA_DnaK_co-chaperone"/>
</dbReference>
<dbReference type="RefSeq" id="XP_013333559.1">
    <property type="nucleotide sequence ID" value="XM_013478105.1"/>
</dbReference>
<feature type="compositionally biased region" description="Polar residues" evidence="1">
    <location>
        <begin position="1"/>
        <end position="32"/>
    </location>
</feature>
<sequence length="800" mass="86093">MATSGEASSSSLCEDTTANCNTPAESCSNKPSSCAPELTESAASPPGETELTRSATIYGSSVPPLSTYSCSPFSFGYSWLLRISIVYRFIIGGVWGFQATASVFLLPQQLLRLFTLGGCGLLLLLDIVSGLRQTYTRLLQQQQREWVQRMLLLLRHTEQQDTNQVLLNQRQRLQQLVAAVRLCIAAAASSSDSSALKCAPVGSGPAGAAAEVEAAAVTAEAAAAAAGAAPAAAAQPSIPHETEAAAQLAVSGDVQLAAVVFGAPPEAITAACDVAQLLEAEMLRQCKLQQQQQSRTAAAAAAAAVAAAGAFLWGAAKCIIVFVGCVLLMHLFTDIPAAASVAAAAAADPQLSPWWLLLLHALARGSFAAALMNQHVSSYVGLTFCRSLDYNTKCSRRKNSTSSSGTELAPKPFNVHLRFCFAFCAPIICSLVANAASGVAFVSAAAAGERHWGWGGLLLLPLALLQAALQQVLPLDSVVLLPLKRQRSEAALLLLLLQQHQLTWSMLPKTEVLQEYFAAGTLLTAAAAAATCCSKLSALWVAHMRLEGAAEAAAAAQLLGVRSERLQQLPLSERLRSKCRWVAASVQLFFFRIPWRCVGFLRRLFVFALGLSWLLLLLHAFLNTPLLQRSQEAELHTPLQLLQEELQHQEAWEGLQQAWNEILGLQREVRERLRGKSCSEGIEWLLHQLQLSWEEYLRSKSEQADELQRARDLFGLSEGASSTAIKHRYRQLAKLHHPDRAAHNSCSNSNSSGSSDSKVAGCVCVEGAAERGQQQCTSRQEAMQQINLAYELLLQHAGER</sequence>
<gene>
    <name evidence="4" type="ORF">EMWEY_00026650</name>
</gene>
<reference evidence="4" key="1">
    <citation type="submission" date="2013-10" db="EMBL/GenBank/DDBJ databases">
        <title>Genomic analysis of the causative agents of coccidiosis in chickens.</title>
        <authorList>
            <person name="Reid A.J."/>
            <person name="Blake D."/>
            <person name="Billington K."/>
            <person name="Browne H."/>
            <person name="Dunn M."/>
            <person name="Hung S."/>
            <person name="Kawahara F."/>
            <person name="Miranda-Saavedra D."/>
            <person name="Mourier T."/>
            <person name="Nagra H."/>
            <person name="Otto T.D."/>
            <person name="Rawlings N."/>
            <person name="Sanchez A."/>
            <person name="Sanders M."/>
            <person name="Subramaniam C."/>
            <person name="Tay Y."/>
            <person name="Dear P."/>
            <person name="Doerig C."/>
            <person name="Gruber A."/>
            <person name="Parkinson J."/>
            <person name="Shirley M."/>
            <person name="Wan K.L."/>
            <person name="Berriman M."/>
            <person name="Tomley F."/>
            <person name="Pain A."/>
        </authorList>
    </citation>
    <scope>NUCLEOTIDE SEQUENCE [LARGE SCALE GENOMIC DNA]</scope>
    <source>
        <strain evidence="4">Weybridge</strain>
    </source>
</reference>
<evidence type="ECO:0000313" key="5">
    <source>
        <dbReference type="Proteomes" id="UP000030763"/>
    </source>
</evidence>
<feature type="transmembrane region" description="Helical" evidence="2">
    <location>
        <begin position="600"/>
        <end position="622"/>
    </location>
</feature>
<dbReference type="SUPFAM" id="SSF46565">
    <property type="entry name" value="Chaperone J-domain"/>
    <property type="match status" value="1"/>
</dbReference>
<feature type="transmembrane region" description="Helical" evidence="2">
    <location>
        <begin position="419"/>
        <end position="446"/>
    </location>
</feature>
<proteinExistence type="predicted"/>
<feature type="region of interest" description="Disordered" evidence="1">
    <location>
        <begin position="1"/>
        <end position="33"/>
    </location>
</feature>
<dbReference type="InterPro" id="IPR036869">
    <property type="entry name" value="J_dom_sf"/>
</dbReference>
<organism evidence="4 5">
    <name type="scientific">Eimeria maxima</name>
    <name type="common">Coccidian parasite</name>
    <dbReference type="NCBI Taxonomy" id="5804"/>
    <lineage>
        <taxon>Eukaryota</taxon>
        <taxon>Sar</taxon>
        <taxon>Alveolata</taxon>
        <taxon>Apicomplexa</taxon>
        <taxon>Conoidasida</taxon>
        <taxon>Coccidia</taxon>
        <taxon>Eucoccidiorida</taxon>
        <taxon>Eimeriorina</taxon>
        <taxon>Eimeriidae</taxon>
        <taxon>Eimeria</taxon>
    </lineage>
</organism>
<dbReference type="VEuPathDB" id="ToxoDB:EMWEY_00026650"/>
<dbReference type="OrthoDB" id="348107at2759"/>
<name>U6M390_EIMMA</name>
<feature type="transmembrane region" description="Helical" evidence="2">
    <location>
        <begin position="299"/>
        <end position="332"/>
    </location>
</feature>
<dbReference type="PANTHER" id="PTHR24074">
    <property type="entry name" value="CO-CHAPERONE PROTEIN DJLA"/>
    <property type="match status" value="1"/>
</dbReference>
<dbReference type="OMA" id="CERMRSS"/>
<reference evidence="4" key="2">
    <citation type="submission" date="2013-10" db="EMBL/GenBank/DDBJ databases">
        <authorList>
            <person name="Aslett M."/>
        </authorList>
    </citation>
    <scope>NUCLEOTIDE SEQUENCE [LARGE SCALE GENOMIC DNA]</scope>
    <source>
        <strain evidence="4">Weybridge</strain>
    </source>
</reference>
<keyword evidence="2" id="KW-0472">Membrane</keyword>
<dbReference type="CDD" id="cd06257">
    <property type="entry name" value="DnaJ"/>
    <property type="match status" value="1"/>
</dbReference>
<keyword evidence="2" id="KW-0812">Transmembrane</keyword>
<evidence type="ECO:0000313" key="4">
    <source>
        <dbReference type="EMBL" id="CDJ56909.1"/>
    </source>
</evidence>
<dbReference type="AlphaFoldDB" id="U6M390"/>
<feature type="domain" description="J" evidence="3">
    <location>
        <begin position="709"/>
        <end position="800"/>
    </location>
</feature>
<dbReference type="Gene3D" id="1.10.287.110">
    <property type="entry name" value="DnaJ domain"/>
    <property type="match status" value="1"/>
</dbReference>
<dbReference type="GeneID" id="25336651"/>
<evidence type="ECO:0000256" key="1">
    <source>
        <dbReference type="SAM" id="MobiDB-lite"/>
    </source>
</evidence>
<evidence type="ECO:0000256" key="2">
    <source>
        <dbReference type="SAM" id="Phobius"/>
    </source>
</evidence>
<evidence type="ECO:0000259" key="3">
    <source>
        <dbReference type="PROSITE" id="PS50076"/>
    </source>
</evidence>
<dbReference type="Proteomes" id="UP000030763">
    <property type="component" value="Unassembled WGS sequence"/>
</dbReference>
<feature type="transmembrane region" description="Helical" evidence="2">
    <location>
        <begin position="111"/>
        <end position="131"/>
    </location>
</feature>
<protein>
    <recommendedName>
        <fullName evidence="3">J domain-containing protein</fullName>
    </recommendedName>
</protein>
<feature type="transmembrane region" description="Helical" evidence="2">
    <location>
        <begin position="519"/>
        <end position="542"/>
    </location>
</feature>
<dbReference type="PROSITE" id="PS50076">
    <property type="entry name" value="DNAJ_2"/>
    <property type="match status" value="1"/>
</dbReference>
<feature type="transmembrane region" description="Helical" evidence="2">
    <location>
        <begin position="85"/>
        <end position="105"/>
    </location>
</feature>
<dbReference type="EMBL" id="HG719169">
    <property type="protein sequence ID" value="CDJ56909.1"/>
    <property type="molecule type" value="Genomic_DNA"/>
</dbReference>
<keyword evidence="5" id="KW-1185">Reference proteome</keyword>
<accession>U6M390</accession>
<keyword evidence="2" id="KW-1133">Transmembrane helix</keyword>
<dbReference type="SMART" id="SM00271">
    <property type="entry name" value="DnaJ"/>
    <property type="match status" value="1"/>
</dbReference>
<dbReference type="InterPro" id="IPR001623">
    <property type="entry name" value="DnaJ_domain"/>
</dbReference>
<feature type="transmembrane region" description="Helical" evidence="2">
    <location>
        <begin position="452"/>
        <end position="469"/>
    </location>
</feature>